<name>A0A366B720_9FLAO</name>
<dbReference type="OrthoDB" id="1445822at2"/>
<keyword evidence="3" id="KW-1185">Reference proteome</keyword>
<reference evidence="2 3" key="1">
    <citation type="submission" date="2018-07" db="EMBL/GenBank/DDBJ databases">
        <title>Complete genome sequence of Flavobacterium psychrolimnae LMG 22018.</title>
        <authorList>
            <person name="Kim D.-U."/>
        </authorList>
    </citation>
    <scope>NUCLEOTIDE SEQUENCE [LARGE SCALE GENOMIC DNA]</scope>
    <source>
        <strain evidence="2 3">LMG 22018</strain>
    </source>
</reference>
<dbReference type="EMBL" id="QNUX01000001">
    <property type="protein sequence ID" value="RBN51998.1"/>
    <property type="molecule type" value="Genomic_DNA"/>
</dbReference>
<sequence>MLKNSLIALLLLTSFISYSQSSDDNTNYWIDIDGKSVSKTQFLKQFGGRYSEFAVWNYITKDSGRVTKTHYKFNLYTVDHSFFLNYINRTTNKKLPINTTLLIEFHYKDDLCSSNSSNKWSGSKIANRKYHTNTWKKYIESKNENLVYLVFFEKGIEVQNSKSKREYYFSDQENILRKKIFLNPTSCGSYMLSKPYGITLVRNGESTAITMAANLDPKKWDKQEFE</sequence>
<keyword evidence="1" id="KW-0732">Signal</keyword>
<proteinExistence type="predicted"/>
<feature type="signal peptide" evidence="1">
    <location>
        <begin position="1"/>
        <end position="19"/>
    </location>
</feature>
<gene>
    <name evidence="2" type="ORF">DR980_02255</name>
</gene>
<comment type="caution">
    <text evidence="2">The sequence shown here is derived from an EMBL/GenBank/DDBJ whole genome shotgun (WGS) entry which is preliminary data.</text>
</comment>
<accession>A0A366B720</accession>
<organism evidence="2 3">
    <name type="scientific">Flavobacterium psychrolimnae</name>
    <dbReference type="NCBI Taxonomy" id="249351"/>
    <lineage>
        <taxon>Bacteria</taxon>
        <taxon>Pseudomonadati</taxon>
        <taxon>Bacteroidota</taxon>
        <taxon>Flavobacteriia</taxon>
        <taxon>Flavobacteriales</taxon>
        <taxon>Flavobacteriaceae</taxon>
        <taxon>Flavobacterium</taxon>
    </lineage>
</organism>
<feature type="chain" id="PRO_5016693783" evidence="1">
    <location>
        <begin position="20"/>
        <end position="226"/>
    </location>
</feature>
<protein>
    <submittedName>
        <fullName evidence="2">Uncharacterized protein</fullName>
    </submittedName>
</protein>
<dbReference type="Proteomes" id="UP000253676">
    <property type="component" value="Unassembled WGS sequence"/>
</dbReference>
<dbReference type="RefSeq" id="WP_113633615.1">
    <property type="nucleotide sequence ID" value="NZ_QNUX01000001.1"/>
</dbReference>
<dbReference type="AlphaFoldDB" id="A0A366B720"/>
<evidence type="ECO:0000256" key="1">
    <source>
        <dbReference type="SAM" id="SignalP"/>
    </source>
</evidence>
<evidence type="ECO:0000313" key="3">
    <source>
        <dbReference type="Proteomes" id="UP000253676"/>
    </source>
</evidence>
<evidence type="ECO:0000313" key="2">
    <source>
        <dbReference type="EMBL" id="RBN51998.1"/>
    </source>
</evidence>